<reference evidence="1 2" key="1">
    <citation type="submission" date="2019-09" db="EMBL/GenBank/DDBJ databases">
        <title>Phylogeny of genus Pseudoclavibacter and closely related genus.</title>
        <authorList>
            <person name="Li Y."/>
        </authorList>
    </citation>
    <scope>NUCLEOTIDE SEQUENCE [LARGE SCALE GENOMIC DNA]</scope>
    <source>
        <strain evidence="1 2">THG-MD12</strain>
    </source>
</reference>
<comment type="caution">
    <text evidence="1">The sequence shown here is derived from an EMBL/GenBank/DDBJ whole genome shotgun (WGS) entry which is preliminary data.</text>
</comment>
<dbReference type="EMBL" id="WBJX01000001">
    <property type="protein sequence ID" value="KAB1639181.1"/>
    <property type="molecule type" value="Genomic_DNA"/>
</dbReference>
<keyword evidence="2" id="KW-1185">Reference proteome</keyword>
<dbReference type="Proteomes" id="UP000490386">
    <property type="component" value="Unassembled WGS sequence"/>
</dbReference>
<dbReference type="Gene3D" id="3.90.550.10">
    <property type="entry name" value="Spore Coat Polysaccharide Biosynthesis Protein SpsA, Chain A"/>
    <property type="match status" value="1"/>
</dbReference>
<evidence type="ECO:0000313" key="2">
    <source>
        <dbReference type="Proteomes" id="UP000490386"/>
    </source>
</evidence>
<dbReference type="GO" id="GO:0008781">
    <property type="term" value="F:N-acylneuraminate cytidylyltransferase activity"/>
    <property type="evidence" value="ECO:0007669"/>
    <property type="project" value="TreeGrafter"/>
</dbReference>
<dbReference type="InterPro" id="IPR050793">
    <property type="entry name" value="CMP-NeuNAc_synthase"/>
</dbReference>
<dbReference type="SUPFAM" id="SSF53448">
    <property type="entry name" value="Nucleotide-diphospho-sugar transferases"/>
    <property type="match status" value="1"/>
</dbReference>
<sequence>MRMLCVIPVRGGSKGIPGKNRRLVAGKPLLVWTIEQALAAQPKMDVLVSTDDEQLADIARSAGAQVPWLRPAYLAEDTTATEPVVEHAIAAYTAEGKRPDAVMLLQVTSPVRLEGTLDRAIQQFVASGVDSMVGAVPQTPFLWQYGADEHDQPRAHFTIGARPRRQELDRTQLFYRETGSLYVTSTEIYEHEHNRLGGKIGIFEMDDLEGVDIDTELDLSIADHQLTQLHRDTANATSAASAGPTDKDSAQ</sequence>
<dbReference type="PANTHER" id="PTHR21485">
    <property type="entry name" value="HAD SUPERFAMILY MEMBERS CMAS AND KDSC"/>
    <property type="match status" value="1"/>
</dbReference>
<evidence type="ECO:0000313" key="1">
    <source>
        <dbReference type="EMBL" id="KAB1639181.1"/>
    </source>
</evidence>
<dbReference type="RefSeq" id="WP_151422197.1">
    <property type="nucleotide sequence ID" value="NZ_WBJX01000001.1"/>
</dbReference>
<proteinExistence type="predicted"/>
<dbReference type="Pfam" id="PF02348">
    <property type="entry name" value="CTP_transf_3"/>
    <property type="match status" value="1"/>
</dbReference>
<gene>
    <name evidence="1" type="ORF">F8O03_02225</name>
</gene>
<dbReference type="AlphaFoldDB" id="A0A7J5B697"/>
<dbReference type="PANTHER" id="PTHR21485:SF3">
    <property type="entry name" value="N-ACYLNEURAMINATE CYTIDYLYLTRANSFERASE"/>
    <property type="match status" value="1"/>
</dbReference>
<dbReference type="OrthoDB" id="9805604at2"/>
<dbReference type="InterPro" id="IPR003329">
    <property type="entry name" value="Cytidylyl_trans"/>
</dbReference>
<name>A0A7J5B697_9MICO</name>
<protein>
    <submittedName>
        <fullName evidence="1">Acylneuraminate cytidylyltransferase family protein</fullName>
    </submittedName>
</protein>
<dbReference type="InterPro" id="IPR029044">
    <property type="entry name" value="Nucleotide-diphossugar_trans"/>
</dbReference>
<organism evidence="1 2">
    <name type="scientific">Pseudoclavibacter terrae</name>
    <dbReference type="NCBI Taxonomy" id="1530195"/>
    <lineage>
        <taxon>Bacteria</taxon>
        <taxon>Bacillati</taxon>
        <taxon>Actinomycetota</taxon>
        <taxon>Actinomycetes</taxon>
        <taxon>Micrococcales</taxon>
        <taxon>Microbacteriaceae</taxon>
        <taxon>Pseudoclavibacter</taxon>
    </lineage>
</organism>
<dbReference type="CDD" id="cd02513">
    <property type="entry name" value="CMP-NeuAc_Synthase"/>
    <property type="match status" value="1"/>
</dbReference>
<keyword evidence="1" id="KW-0808">Transferase</keyword>
<keyword evidence="1" id="KW-0548">Nucleotidyltransferase</keyword>
<accession>A0A7J5B697</accession>